<feature type="signal peptide" evidence="5">
    <location>
        <begin position="1"/>
        <end position="17"/>
    </location>
</feature>
<sequence length="150" mass="17607">MDAKLFILLCLLPFVYSRVNPSKRKIIVDKEHLKHDFLNIFGSWVDIFSDAEMDFRYFAAHDYDSNKKLDGLELFAALGHDSKHENETHSETHHTPSEDIEKQVDDIFQDHDGNNDGFLDYKEFLTVQRTYPDLAGERKSKDRKQETKEL</sequence>
<dbReference type="PANTHER" id="PTHR23104:SF1">
    <property type="entry name" value="EF-HAND DOMAIN-CONTAINING PROTEIN"/>
    <property type="match status" value="1"/>
</dbReference>
<dbReference type="InterPro" id="IPR002048">
    <property type="entry name" value="EF_hand_dom"/>
</dbReference>
<evidence type="ECO:0000256" key="1">
    <source>
        <dbReference type="ARBA" id="ARBA00022729"/>
    </source>
</evidence>
<feature type="non-terminal residue" evidence="7">
    <location>
        <position position="150"/>
    </location>
</feature>
<evidence type="ECO:0000313" key="8">
    <source>
        <dbReference type="Proteomes" id="UP000054359"/>
    </source>
</evidence>
<organism evidence="7 8">
    <name type="scientific">Stegodyphus mimosarum</name>
    <name type="common">African social velvet spider</name>
    <dbReference type="NCBI Taxonomy" id="407821"/>
    <lineage>
        <taxon>Eukaryota</taxon>
        <taxon>Metazoa</taxon>
        <taxon>Ecdysozoa</taxon>
        <taxon>Arthropoda</taxon>
        <taxon>Chelicerata</taxon>
        <taxon>Arachnida</taxon>
        <taxon>Araneae</taxon>
        <taxon>Araneomorphae</taxon>
        <taxon>Entelegynae</taxon>
        <taxon>Eresoidea</taxon>
        <taxon>Eresidae</taxon>
        <taxon>Stegodyphus</taxon>
    </lineage>
</organism>
<name>A0A087TJ69_STEMI</name>
<dbReference type="PROSITE" id="PS50222">
    <property type="entry name" value="EF_HAND_2"/>
    <property type="match status" value="1"/>
</dbReference>
<evidence type="ECO:0000256" key="2">
    <source>
        <dbReference type="ARBA" id="ARBA00022737"/>
    </source>
</evidence>
<dbReference type="OrthoDB" id="289247at2759"/>
<keyword evidence="8" id="KW-1185">Reference proteome</keyword>
<feature type="chain" id="PRO_5001829771" evidence="5">
    <location>
        <begin position="18"/>
        <end position="150"/>
    </location>
</feature>
<evidence type="ECO:0000259" key="6">
    <source>
        <dbReference type="PROSITE" id="PS50222"/>
    </source>
</evidence>
<dbReference type="EMBL" id="KK115454">
    <property type="protein sequence ID" value="KFM65158.1"/>
    <property type="molecule type" value="Genomic_DNA"/>
</dbReference>
<proteinExistence type="predicted"/>
<dbReference type="InterPro" id="IPR018247">
    <property type="entry name" value="EF_Hand_1_Ca_BS"/>
</dbReference>
<accession>A0A087TJ69</accession>
<dbReference type="GO" id="GO:0005509">
    <property type="term" value="F:calcium ion binding"/>
    <property type="evidence" value="ECO:0007669"/>
    <property type="project" value="InterPro"/>
</dbReference>
<keyword evidence="1 5" id="KW-0732">Signal</keyword>
<dbReference type="AlphaFoldDB" id="A0A087TJ69"/>
<evidence type="ECO:0000256" key="5">
    <source>
        <dbReference type="SAM" id="SignalP"/>
    </source>
</evidence>
<reference evidence="7 8" key="1">
    <citation type="submission" date="2013-11" db="EMBL/GenBank/DDBJ databases">
        <title>Genome sequencing of Stegodyphus mimosarum.</title>
        <authorList>
            <person name="Bechsgaard J."/>
        </authorList>
    </citation>
    <scope>NUCLEOTIDE SEQUENCE [LARGE SCALE GENOMIC DNA]</scope>
</reference>
<gene>
    <name evidence="7" type="ORF">X975_23592</name>
</gene>
<dbReference type="PANTHER" id="PTHR23104">
    <property type="entry name" value="MULTIPLE COAGULATION FACTOR DEFICIENCY PROTEIN 2 NEURAL STEM CELL DERIVED NEURONAL SURVIVAL PROTEIN"/>
    <property type="match status" value="1"/>
</dbReference>
<dbReference type="Proteomes" id="UP000054359">
    <property type="component" value="Unassembled WGS sequence"/>
</dbReference>
<dbReference type="STRING" id="407821.A0A087TJ69"/>
<dbReference type="Gene3D" id="1.10.238.10">
    <property type="entry name" value="EF-hand"/>
    <property type="match status" value="1"/>
</dbReference>
<dbReference type="InterPro" id="IPR011992">
    <property type="entry name" value="EF-hand-dom_pair"/>
</dbReference>
<evidence type="ECO:0000256" key="4">
    <source>
        <dbReference type="SAM" id="MobiDB-lite"/>
    </source>
</evidence>
<evidence type="ECO:0000256" key="3">
    <source>
        <dbReference type="ARBA" id="ARBA00022837"/>
    </source>
</evidence>
<dbReference type="OMA" id="HAHEDER"/>
<feature type="domain" description="EF-hand" evidence="6">
    <location>
        <begin position="99"/>
        <end position="134"/>
    </location>
</feature>
<dbReference type="SUPFAM" id="SSF47473">
    <property type="entry name" value="EF-hand"/>
    <property type="match status" value="1"/>
</dbReference>
<dbReference type="InterPro" id="IPR052110">
    <property type="entry name" value="MCFD2-like"/>
</dbReference>
<evidence type="ECO:0000313" key="7">
    <source>
        <dbReference type="EMBL" id="KFM65158.1"/>
    </source>
</evidence>
<protein>
    <submittedName>
        <fullName evidence="7">Multiple coagulation factor deficiency protein 2-like protein</fullName>
    </submittedName>
</protein>
<keyword evidence="3" id="KW-0106">Calcium</keyword>
<feature type="region of interest" description="Disordered" evidence="4">
    <location>
        <begin position="83"/>
        <end position="102"/>
    </location>
</feature>
<dbReference type="PROSITE" id="PS00018">
    <property type="entry name" value="EF_HAND_1"/>
    <property type="match status" value="2"/>
</dbReference>
<keyword evidence="2" id="KW-0677">Repeat</keyword>